<name>A0A1V4I371_NITVU</name>
<dbReference type="InterPro" id="IPR049996">
    <property type="entry name" value="Slr7037-like"/>
</dbReference>
<dbReference type="EMBL" id="MWPQ01000002">
    <property type="protein sequence ID" value="OPH84677.1"/>
    <property type="molecule type" value="Genomic_DNA"/>
</dbReference>
<gene>
    <name evidence="1" type="ORF">B2M20_00660</name>
</gene>
<comment type="caution">
    <text evidence="1">The sequence shown here is derived from an EMBL/GenBank/DDBJ whole genome shotgun (WGS) entry which is preliminary data.</text>
</comment>
<evidence type="ECO:0000313" key="2">
    <source>
        <dbReference type="Proteomes" id="UP000189940"/>
    </source>
</evidence>
<keyword evidence="2" id="KW-1185">Reference proteome</keyword>
<dbReference type="RefSeq" id="WP_079445184.1">
    <property type="nucleotide sequence ID" value="NZ_MWPQ01000002.1"/>
</dbReference>
<protein>
    <recommendedName>
        <fullName evidence="3">Replication origin-binding protein domain-containing protein</fullName>
    </recommendedName>
</protein>
<proteinExistence type="predicted"/>
<accession>A0A1V4I371</accession>
<dbReference type="NCBIfam" id="NF042913">
    <property type="entry name" value="CyRepA1"/>
    <property type="match status" value="1"/>
</dbReference>
<evidence type="ECO:0008006" key="3">
    <source>
        <dbReference type="Google" id="ProtNLM"/>
    </source>
</evidence>
<evidence type="ECO:0000313" key="1">
    <source>
        <dbReference type="EMBL" id="OPH84677.1"/>
    </source>
</evidence>
<dbReference type="AlphaFoldDB" id="A0A1V4I371"/>
<dbReference type="Proteomes" id="UP000189940">
    <property type="component" value="Unassembled WGS sequence"/>
</dbReference>
<dbReference type="Gene3D" id="3.40.50.300">
    <property type="entry name" value="P-loop containing nucleotide triphosphate hydrolases"/>
    <property type="match status" value="1"/>
</dbReference>
<dbReference type="STRING" id="29421.B2M20_00660"/>
<reference evidence="1 2" key="1">
    <citation type="submission" date="2017-02" db="EMBL/GenBank/DDBJ databases">
        <title>Genome sequence of the nitrite-oxidizing bacterium Nitrobacter vulgaris strain Ab1.</title>
        <authorList>
            <person name="Mellbye B.L."/>
            <person name="Davis E.W."/>
            <person name="Spieck E."/>
            <person name="Chang J.H."/>
            <person name="Bottomley P.J."/>
            <person name="Sayavedra-Soto L.A."/>
        </authorList>
    </citation>
    <scope>NUCLEOTIDE SEQUENCE [LARGE SCALE GENOMIC DNA]</scope>
    <source>
        <strain evidence="1 2">Ab1</strain>
    </source>
</reference>
<dbReference type="SUPFAM" id="SSF52540">
    <property type="entry name" value="P-loop containing nucleoside triphosphate hydrolases"/>
    <property type="match status" value="2"/>
</dbReference>
<organism evidence="1 2">
    <name type="scientific">Nitrobacter vulgaris</name>
    <dbReference type="NCBI Taxonomy" id="29421"/>
    <lineage>
        <taxon>Bacteria</taxon>
        <taxon>Pseudomonadati</taxon>
        <taxon>Pseudomonadota</taxon>
        <taxon>Alphaproteobacteria</taxon>
        <taxon>Hyphomicrobiales</taxon>
        <taxon>Nitrobacteraceae</taxon>
        <taxon>Nitrobacter</taxon>
    </lineage>
</organism>
<dbReference type="InterPro" id="IPR027417">
    <property type="entry name" value="P-loop_NTPase"/>
</dbReference>
<sequence length="982" mass="110529">MSQRKDIKAKTTPVIPRMSLSINTALIDKPDQGVMKAHSASGWDSKELNVAELIQHVTDGHAFAPQFKDGQRKGKKFLAAGFLAADLDGTLRINEARDNAFINGNAAFIYTTASHTDAEHRLRVVFALERSILAAQDWADANLALAFRLGADLSISDKARCFFGSSKASTWSYDNVMPREVLDDLIENGRELRSVQKSKLAINSSKRVKSETPLMLASGDTAFLGDLEPGTSVHCPHHDDRHASAFVVPSWTRGGLGIHCRACGLTYWELEPDQYDFGAFERMVQRRLENPERTSEPKTLFEEFFPPDSHCTVIQERFLPALKFEPGITLVKSPKGSGKTTALKQLIHEIEKNAGKNGFPKSILLVGHRRALLREAASRLGLAYYLDLGHVMKNPSRLAVCIDSLPNFTESYVYRCQGKRPFFRTDPPFELVIIDESEQLFSHLVGDTITKTKGGLERCYDALAFEIQGAKSVVALDADLGMLTSHVLGYLRPQDWRDNTSIILNKPLTQKSERKLQLYASEKVLREELISSIQSGERCFVTSNSKKQIKVLAEILREKCGSSLKMKVITSDNSQDPAEIDFVQNVCEEILKIQVLMCSPSLGTGIDITFPDPQGLEESGLCKVDRVFGFFYPKVNTHTDMDQQLWRVRNPGQVKVWISPTRFQYASNFDVIRDDLARARVVPRAVTGYAPDGLTKYNPTDPLLLIYTHVVAAQRASKNNLIELFCDLRRSQGWEIEKNDEQSLPNKDRSEAEKRLWSDHVRGLLEADDVDDDEYLDLCILHENQTLSPAERLRYERNFLQRALSVDLTYDILVLNHDNRLLERVEALSKLQNRWKDLLKTVRMILVSLDDELSRLSGDKTILMAVLAVAAGIADESGFRSDVRITVQQLSAFADLCERNRNFIHERTGVPIRRDVRSNPVRQLNGLLKTLGLKVNPVAREKRAKRATRYYALDPAKLELMARLASAYRCNKDIKAEIVAAA</sequence>
<dbReference type="OrthoDB" id="8255994at2"/>